<evidence type="ECO:0000313" key="3">
    <source>
        <dbReference type="Proteomes" id="UP000002805"/>
    </source>
</evidence>
<dbReference type="Proteomes" id="UP000002805">
    <property type="component" value="Chromosome"/>
</dbReference>
<proteinExistence type="predicted"/>
<dbReference type="AlphaFoldDB" id="D6XA16"/>
<dbReference type="eggNOG" id="ENOG5031HY4">
    <property type="taxonomic scope" value="Bacteria"/>
</dbReference>
<evidence type="ECO:0000313" key="2">
    <source>
        <dbReference type="EMBL" id="EFH31336.1"/>
    </source>
</evidence>
<accession>D6XA16</accession>
<organism evidence="2 3">
    <name type="scientific">Streptomyces pristinaespiralis (strain ATCC 25486 / DSM 40338 / CBS 914.69 / JCM 4507 / KCC S-0507 / NBRC 13074 / NRRL 2958 / 5647)</name>
    <dbReference type="NCBI Taxonomy" id="457429"/>
    <lineage>
        <taxon>Bacteria</taxon>
        <taxon>Bacillati</taxon>
        <taxon>Actinomycetota</taxon>
        <taxon>Actinomycetes</taxon>
        <taxon>Kitasatosporales</taxon>
        <taxon>Streptomycetaceae</taxon>
        <taxon>Streptomyces</taxon>
    </lineage>
</organism>
<name>D6XA16_STRE2</name>
<protein>
    <submittedName>
        <fullName evidence="2">Predicted protein</fullName>
    </submittedName>
</protein>
<reference evidence="3" key="2">
    <citation type="submission" date="2009-10" db="EMBL/GenBank/DDBJ databases">
        <title>The genome sequence of Streptomyces pristinaespiralis strain ATCC 25486.</title>
        <authorList>
            <consortium name="The Broad Institute Genome Sequencing Platform"/>
            <consortium name="Broad Institute Microbial Sequencing Center"/>
            <person name="Fischbach M."/>
            <person name="Godfrey P."/>
            <person name="Ward D."/>
            <person name="Young S."/>
            <person name="Zeng Q."/>
            <person name="Koehrsen M."/>
            <person name="Alvarado L."/>
            <person name="Berlin A.M."/>
            <person name="Bochicchio J."/>
            <person name="Borenstein D."/>
            <person name="Chapman S.B."/>
            <person name="Chen Z."/>
            <person name="Engels R."/>
            <person name="Freedman E."/>
            <person name="Gellesch M."/>
            <person name="Goldberg J."/>
            <person name="Griggs A."/>
            <person name="Gujja S."/>
            <person name="Heilman E.R."/>
            <person name="Heiman D.I."/>
            <person name="Hepburn T.A."/>
            <person name="Howarth C."/>
            <person name="Jen D."/>
            <person name="Larson L."/>
            <person name="Lewis B."/>
            <person name="Mehta T."/>
            <person name="Park D."/>
            <person name="Pearson M."/>
            <person name="Richards J."/>
            <person name="Roberts A."/>
            <person name="Saif S."/>
            <person name="Shea T.D."/>
            <person name="Shenoy N."/>
            <person name="Sisk P."/>
            <person name="Stolte C."/>
            <person name="Sykes S.N."/>
            <person name="Thomson T."/>
            <person name="Walk T."/>
            <person name="White J."/>
            <person name="Yandava C."/>
            <person name="Straight P."/>
            <person name="Clardy J."/>
            <person name="Hung D."/>
            <person name="Kolter R."/>
            <person name="Mekalanos J."/>
            <person name="Walker S."/>
            <person name="Walsh C.T."/>
            <person name="Wieland-Brown L.C."/>
            <person name="Haas B."/>
            <person name="Nusbaum C."/>
            <person name="Birren B."/>
        </authorList>
    </citation>
    <scope>NUCLEOTIDE SEQUENCE [LARGE SCALE GENOMIC DNA]</scope>
    <source>
        <strain evidence="3">ATCC 25486 / DSM 40338 / CBS 914.69 / JCM 4507 / NBRC 13074 / NRRL 2958 / 5647</strain>
    </source>
</reference>
<gene>
    <name evidence="2" type="ORF">SSDG_06576</name>
</gene>
<evidence type="ECO:0000256" key="1">
    <source>
        <dbReference type="SAM" id="MobiDB-lite"/>
    </source>
</evidence>
<feature type="region of interest" description="Disordered" evidence="1">
    <location>
        <begin position="46"/>
        <end position="65"/>
    </location>
</feature>
<sequence length="312" mass="32886">MHTVERPPERSGGLLRRGRTVTVICACRRKRCATFGWTSRATGIDRHRPVPGTLTGRHRPARGADGDGRNAFGVLSPHALECPRQVGDGYEGLTLSKAARGIVAGAVLMAALTACGDSDDGLDAFRGDGDRPPVTLTPDMVRTALPSKASAPKGFEGDDIEVEVGDEAVEECSESTESNCGGLISMGATDFDTDDSGRGDSSDFDGEVAFGILAFQSPGDARATYKALVTEERSKAEVDGKTAKAVKIEAGAEETEAFEDADGETMVMMRIGSVVAVVNGDGTFVEKPNYNDLAKLQIDRLKKTAQGMNPDA</sequence>
<reference evidence="3" key="1">
    <citation type="submission" date="2008-02" db="EMBL/GenBank/DDBJ databases">
        <authorList>
            <consortium name="The Broad Institute Genome Sequencing Platform"/>
            <person name="Fischbach M."/>
            <person name="Ward D."/>
            <person name="Young S."/>
            <person name="Jaffe D."/>
            <person name="Gnerre S."/>
            <person name="Berlin A."/>
            <person name="Heiman D."/>
            <person name="Hepburn T."/>
            <person name="Sykes S."/>
            <person name="Alvarado L."/>
            <person name="Kodira C.D."/>
            <person name="Straight P."/>
            <person name="Clardy J."/>
            <person name="Hung D."/>
            <person name="Kolter R."/>
            <person name="Mekalanos J."/>
            <person name="Walker S."/>
            <person name="Walsh C.T."/>
            <person name="Lander E."/>
            <person name="Galagan J."/>
            <person name="Nusbaum C."/>
            <person name="Birren B."/>
        </authorList>
    </citation>
    <scope>NUCLEOTIDE SEQUENCE [LARGE SCALE GENOMIC DNA]</scope>
    <source>
        <strain evidence="3">ATCC 25486 / DSM 40338 / CBS 914.69 / JCM 4507 / NBRC 13074 / NRRL 2958 / 5647</strain>
    </source>
</reference>
<dbReference type="HOGENOM" id="CLU_891160_0_0_11"/>
<keyword evidence="3" id="KW-1185">Reference proteome</keyword>
<dbReference type="EMBL" id="CM000950">
    <property type="protein sequence ID" value="EFH31336.1"/>
    <property type="molecule type" value="Genomic_DNA"/>
</dbReference>